<keyword evidence="2" id="KW-1185">Reference proteome</keyword>
<dbReference type="EMBL" id="VSRR010027694">
    <property type="protein sequence ID" value="MPC68348.1"/>
    <property type="molecule type" value="Genomic_DNA"/>
</dbReference>
<name>A0A5B7HHL5_PORTR</name>
<gene>
    <name evidence="1" type="ORF">E2C01_062548</name>
</gene>
<reference evidence="1 2" key="1">
    <citation type="submission" date="2019-05" db="EMBL/GenBank/DDBJ databases">
        <title>Another draft genome of Portunus trituberculatus and its Hox gene families provides insights of decapod evolution.</title>
        <authorList>
            <person name="Jeong J.-H."/>
            <person name="Song I."/>
            <person name="Kim S."/>
            <person name="Choi T."/>
            <person name="Kim D."/>
            <person name="Ryu S."/>
            <person name="Kim W."/>
        </authorList>
    </citation>
    <scope>NUCLEOTIDE SEQUENCE [LARGE SCALE GENOMIC DNA]</scope>
    <source>
        <tissue evidence="1">Muscle</tissue>
    </source>
</reference>
<dbReference type="AlphaFoldDB" id="A0A5B7HHL5"/>
<comment type="caution">
    <text evidence="1">The sequence shown here is derived from an EMBL/GenBank/DDBJ whole genome shotgun (WGS) entry which is preliminary data.</text>
</comment>
<organism evidence="1 2">
    <name type="scientific">Portunus trituberculatus</name>
    <name type="common">Swimming crab</name>
    <name type="synonym">Neptunus trituberculatus</name>
    <dbReference type="NCBI Taxonomy" id="210409"/>
    <lineage>
        <taxon>Eukaryota</taxon>
        <taxon>Metazoa</taxon>
        <taxon>Ecdysozoa</taxon>
        <taxon>Arthropoda</taxon>
        <taxon>Crustacea</taxon>
        <taxon>Multicrustacea</taxon>
        <taxon>Malacostraca</taxon>
        <taxon>Eumalacostraca</taxon>
        <taxon>Eucarida</taxon>
        <taxon>Decapoda</taxon>
        <taxon>Pleocyemata</taxon>
        <taxon>Brachyura</taxon>
        <taxon>Eubrachyura</taxon>
        <taxon>Portunoidea</taxon>
        <taxon>Portunidae</taxon>
        <taxon>Portuninae</taxon>
        <taxon>Portunus</taxon>
    </lineage>
</organism>
<dbReference type="Proteomes" id="UP000324222">
    <property type="component" value="Unassembled WGS sequence"/>
</dbReference>
<protein>
    <submittedName>
        <fullName evidence="1">Uncharacterized protein</fullName>
    </submittedName>
</protein>
<evidence type="ECO:0000313" key="1">
    <source>
        <dbReference type="EMBL" id="MPC68348.1"/>
    </source>
</evidence>
<evidence type="ECO:0000313" key="2">
    <source>
        <dbReference type="Proteomes" id="UP000324222"/>
    </source>
</evidence>
<sequence length="83" mass="9506">MKSRTPREALRHNGWGSAETRRVKLEATRSFHSLLRQRLRLIARSLLKFSIWLAAHTIPAPPLPHWCLPASPSIPFVLLCTKN</sequence>
<proteinExistence type="predicted"/>
<accession>A0A5B7HHL5</accession>